<dbReference type="GO" id="GO:0005886">
    <property type="term" value="C:plasma membrane"/>
    <property type="evidence" value="ECO:0007669"/>
    <property type="project" value="TreeGrafter"/>
</dbReference>
<evidence type="ECO:0000313" key="11">
    <source>
        <dbReference type="Proteomes" id="UP000000304"/>
    </source>
</evidence>
<reference evidence="10 11" key="1">
    <citation type="journal article" date="2007" name="Nature">
        <title>Evolution of genes and genomes on the Drosophila phylogeny.</title>
        <authorList>
            <consortium name="Drosophila 12 Genomes Consortium"/>
            <person name="Clark A.G."/>
            <person name="Eisen M.B."/>
            <person name="Smith D.R."/>
            <person name="Bergman C.M."/>
            <person name="Oliver B."/>
            <person name="Markow T.A."/>
            <person name="Kaufman T.C."/>
            <person name="Kellis M."/>
            <person name="Gelbart W."/>
            <person name="Iyer V.N."/>
            <person name="Pollard D.A."/>
            <person name="Sackton T.B."/>
            <person name="Larracuente A.M."/>
            <person name="Singh N.D."/>
            <person name="Abad J.P."/>
            <person name="Abt D.N."/>
            <person name="Adryan B."/>
            <person name="Aguade M."/>
            <person name="Akashi H."/>
            <person name="Anderson W.W."/>
            <person name="Aquadro C.F."/>
            <person name="Ardell D.H."/>
            <person name="Arguello R."/>
            <person name="Artieri C.G."/>
            <person name="Barbash D.A."/>
            <person name="Barker D."/>
            <person name="Barsanti P."/>
            <person name="Batterham P."/>
            <person name="Batzoglou S."/>
            <person name="Begun D."/>
            <person name="Bhutkar A."/>
            <person name="Blanco E."/>
            <person name="Bosak S.A."/>
            <person name="Bradley R.K."/>
            <person name="Brand A.D."/>
            <person name="Brent M.R."/>
            <person name="Brooks A.N."/>
            <person name="Brown R.H."/>
            <person name="Butlin R.K."/>
            <person name="Caggese C."/>
            <person name="Calvi B.R."/>
            <person name="Bernardo de Carvalho A."/>
            <person name="Caspi A."/>
            <person name="Castrezana S."/>
            <person name="Celniker S.E."/>
            <person name="Chang J.L."/>
            <person name="Chapple C."/>
            <person name="Chatterji S."/>
            <person name="Chinwalla A."/>
            <person name="Civetta A."/>
            <person name="Clifton S.W."/>
            <person name="Comeron J.M."/>
            <person name="Costello J.C."/>
            <person name="Coyne J.A."/>
            <person name="Daub J."/>
            <person name="David R.G."/>
            <person name="Delcher A.L."/>
            <person name="Delehaunty K."/>
            <person name="Do C.B."/>
            <person name="Ebling H."/>
            <person name="Edwards K."/>
            <person name="Eickbush T."/>
            <person name="Evans J.D."/>
            <person name="Filipski A."/>
            <person name="Findeiss S."/>
            <person name="Freyhult E."/>
            <person name="Fulton L."/>
            <person name="Fulton R."/>
            <person name="Garcia A.C."/>
            <person name="Gardiner A."/>
            <person name="Garfield D.A."/>
            <person name="Garvin B.E."/>
            <person name="Gibson G."/>
            <person name="Gilbert D."/>
            <person name="Gnerre S."/>
            <person name="Godfrey J."/>
            <person name="Good R."/>
            <person name="Gotea V."/>
            <person name="Gravely B."/>
            <person name="Greenberg A.J."/>
            <person name="Griffiths-Jones S."/>
            <person name="Gross S."/>
            <person name="Guigo R."/>
            <person name="Gustafson E.A."/>
            <person name="Haerty W."/>
            <person name="Hahn M.W."/>
            <person name="Halligan D.L."/>
            <person name="Halpern A.L."/>
            <person name="Halter G.M."/>
            <person name="Han M.V."/>
            <person name="Heger A."/>
            <person name="Hillier L."/>
            <person name="Hinrichs A.S."/>
            <person name="Holmes I."/>
            <person name="Hoskins R.A."/>
            <person name="Hubisz M.J."/>
            <person name="Hultmark D."/>
            <person name="Huntley M.A."/>
            <person name="Jaffe D.B."/>
            <person name="Jagadeeshan S."/>
            <person name="Jeck W.R."/>
            <person name="Johnson J."/>
            <person name="Jones C.D."/>
            <person name="Jordan W.C."/>
            <person name="Karpen G.H."/>
            <person name="Kataoka E."/>
            <person name="Keightley P.D."/>
            <person name="Kheradpour P."/>
            <person name="Kirkness E.F."/>
            <person name="Koerich L.B."/>
            <person name="Kristiansen K."/>
            <person name="Kudrna D."/>
            <person name="Kulathinal R.J."/>
            <person name="Kumar S."/>
            <person name="Kwok R."/>
            <person name="Lander E."/>
            <person name="Langley C.H."/>
            <person name="Lapoint R."/>
            <person name="Lazzaro B.P."/>
            <person name="Lee S.J."/>
            <person name="Levesque L."/>
            <person name="Li R."/>
            <person name="Lin C.F."/>
            <person name="Lin M.F."/>
            <person name="Lindblad-Toh K."/>
            <person name="Llopart A."/>
            <person name="Long M."/>
            <person name="Low L."/>
            <person name="Lozovsky E."/>
            <person name="Lu J."/>
            <person name="Luo M."/>
            <person name="Machado C.A."/>
            <person name="Makalowski W."/>
            <person name="Marzo M."/>
            <person name="Matsuda M."/>
            <person name="Matzkin L."/>
            <person name="McAllister B."/>
            <person name="McBride C.S."/>
            <person name="McKernan B."/>
            <person name="McKernan K."/>
            <person name="Mendez-Lago M."/>
            <person name="Minx P."/>
            <person name="Mollenhauer M.U."/>
            <person name="Montooth K."/>
            <person name="Mount S.M."/>
            <person name="Mu X."/>
            <person name="Myers E."/>
            <person name="Negre B."/>
            <person name="Newfeld S."/>
            <person name="Nielsen R."/>
            <person name="Noor M.A."/>
            <person name="O'Grady P."/>
            <person name="Pachter L."/>
            <person name="Papaceit M."/>
            <person name="Parisi M.J."/>
            <person name="Parisi M."/>
            <person name="Parts L."/>
            <person name="Pedersen J.S."/>
            <person name="Pesole G."/>
            <person name="Phillippy A.M."/>
            <person name="Ponting C.P."/>
            <person name="Pop M."/>
            <person name="Porcelli D."/>
            <person name="Powell J.R."/>
            <person name="Prohaska S."/>
            <person name="Pruitt K."/>
            <person name="Puig M."/>
            <person name="Quesneville H."/>
            <person name="Ram K.R."/>
            <person name="Rand D."/>
            <person name="Rasmussen M.D."/>
            <person name="Reed L.K."/>
            <person name="Reenan R."/>
            <person name="Reily A."/>
            <person name="Remington K.A."/>
            <person name="Rieger T.T."/>
            <person name="Ritchie M.G."/>
            <person name="Robin C."/>
            <person name="Rogers Y.H."/>
            <person name="Rohde C."/>
            <person name="Rozas J."/>
            <person name="Rubenfield M.J."/>
            <person name="Ruiz A."/>
            <person name="Russo S."/>
            <person name="Salzberg S.L."/>
            <person name="Sanchez-Gracia A."/>
            <person name="Saranga D.J."/>
            <person name="Sato H."/>
            <person name="Schaeffer S.W."/>
            <person name="Schatz M.C."/>
            <person name="Schlenke T."/>
            <person name="Schwartz R."/>
            <person name="Segarra C."/>
            <person name="Singh R.S."/>
            <person name="Sirot L."/>
            <person name="Sirota M."/>
            <person name="Sisneros N.B."/>
            <person name="Smith C.D."/>
            <person name="Smith T.F."/>
            <person name="Spieth J."/>
            <person name="Stage D.E."/>
            <person name="Stark A."/>
            <person name="Stephan W."/>
            <person name="Strausberg R.L."/>
            <person name="Strempel S."/>
            <person name="Sturgill D."/>
            <person name="Sutton G."/>
            <person name="Sutton G.G."/>
            <person name="Tao W."/>
            <person name="Teichmann S."/>
            <person name="Tobari Y.N."/>
            <person name="Tomimura Y."/>
            <person name="Tsolas J.M."/>
            <person name="Valente V.L."/>
            <person name="Venter E."/>
            <person name="Venter J.C."/>
            <person name="Vicario S."/>
            <person name="Vieira F.G."/>
            <person name="Vilella A.J."/>
            <person name="Villasante A."/>
            <person name="Walenz B."/>
            <person name="Wang J."/>
            <person name="Wasserman M."/>
            <person name="Watts T."/>
            <person name="Wilson D."/>
            <person name="Wilson R.K."/>
            <person name="Wing R.A."/>
            <person name="Wolfner M.F."/>
            <person name="Wong A."/>
            <person name="Wong G.K."/>
            <person name="Wu C.I."/>
            <person name="Wu G."/>
            <person name="Yamamoto D."/>
            <person name="Yang H.P."/>
            <person name="Yang S.P."/>
            <person name="Yorke J.A."/>
            <person name="Yoshida K."/>
            <person name="Zdobnov E."/>
            <person name="Zhang P."/>
            <person name="Zhang Y."/>
            <person name="Zimin A.V."/>
            <person name="Baldwin J."/>
            <person name="Abdouelleil A."/>
            <person name="Abdulkadir J."/>
            <person name="Abebe A."/>
            <person name="Abera B."/>
            <person name="Abreu J."/>
            <person name="Acer S.C."/>
            <person name="Aftuck L."/>
            <person name="Alexander A."/>
            <person name="An P."/>
            <person name="Anderson E."/>
            <person name="Anderson S."/>
            <person name="Arachi H."/>
            <person name="Azer M."/>
            <person name="Bachantsang P."/>
            <person name="Barry A."/>
            <person name="Bayul T."/>
            <person name="Berlin A."/>
            <person name="Bessette D."/>
            <person name="Bloom T."/>
            <person name="Blye J."/>
            <person name="Boguslavskiy L."/>
            <person name="Bonnet C."/>
            <person name="Boukhgalter B."/>
            <person name="Bourzgui I."/>
            <person name="Brown A."/>
            <person name="Cahill P."/>
            <person name="Channer S."/>
            <person name="Cheshatsang Y."/>
            <person name="Chuda L."/>
            <person name="Citroen M."/>
            <person name="Collymore A."/>
            <person name="Cooke P."/>
            <person name="Costello M."/>
            <person name="D'Aco K."/>
            <person name="Daza R."/>
            <person name="De Haan G."/>
            <person name="DeGray S."/>
            <person name="DeMaso C."/>
            <person name="Dhargay N."/>
            <person name="Dooley K."/>
            <person name="Dooley E."/>
            <person name="Doricent M."/>
            <person name="Dorje P."/>
            <person name="Dorjee K."/>
            <person name="Dupes A."/>
            <person name="Elong R."/>
            <person name="Falk J."/>
            <person name="Farina A."/>
            <person name="Faro S."/>
            <person name="Ferguson D."/>
            <person name="Fisher S."/>
            <person name="Foley C.D."/>
            <person name="Franke A."/>
            <person name="Friedrich D."/>
            <person name="Gadbois L."/>
            <person name="Gearin G."/>
            <person name="Gearin C.R."/>
            <person name="Giannoukos G."/>
            <person name="Goode T."/>
            <person name="Graham J."/>
            <person name="Grandbois E."/>
            <person name="Grewal S."/>
            <person name="Gyaltsen K."/>
            <person name="Hafez N."/>
            <person name="Hagos B."/>
            <person name="Hall J."/>
            <person name="Henson C."/>
            <person name="Hollinger A."/>
            <person name="Honan T."/>
            <person name="Huard M.D."/>
            <person name="Hughes L."/>
            <person name="Hurhula B."/>
            <person name="Husby M.E."/>
            <person name="Kamat A."/>
            <person name="Kanga B."/>
            <person name="Kashin S."/>
            <person name="Khazanovich D."/>
            <person name="Kisner P."/>
            <person name="Lance K."/>
            <person name="Lara M."/>
            <person name="Lee W."/>
            <person name="Lennon N."/>
            <person name="Letendre F."/>
            <person name="LeVine R."/>
            <person name="Lipovsky A."/>
            <person name="Liu X."/>
            <person name="Liu J."/>
            <person name="Liu S."/>
            <person name="Lokyitsang T."/>
            <person name="Lokyitsang Y."/>
            <person name="Lubonja R."/>
            <person name="Lui A."/>
            <person name="MacDonald P."/>
            <person name="Magnisalis V."/>
            <person name="Maru K."/>
            <person name="Matthews C."/>
            <person name="McCusker W."/>
            <person name="McDonough S."/>
            <person name="Mehta T."/>
            <person name="Meldrim J."/>
            <person name="Meneus L."/>
            <person name="Mihai O."/>
            <person name="Mihalev A."/>
            <person name="Mihova T."/>
            <person name="Mittelman R."/>
            <person name="Mlenga V."/>
            <person name="Montmayeur A."/>
            <person name="Mulrain L."/>
            <person name="Navidi A."/>
            <person name="Naylor J."/>
            <person name="Negash T."/>
            <person name="Nguyen T."/>
            <person name="Nguyen N."/>
            <person name="Nicol R."/>
            <person name="Norbu C."/>
            <person name="Norbu N."/>
            <person name="Novod N."/>
            <person name="O'Neill B."/>
            <person name="Osman S."/>
            <person name="Markiewicz E."/>
            <person name="Oyono O.L."/>
            <person name="Patti C."/>
            <person name="Phunkhang P."/>
            <person name="Pierre F."/>
            <person name="Priest M."/>
            <person name="Raghuraman S."/>
            <person name="Rege F."/>
            <person name="Reyes R."/>
            <person name="Rise C."/>
            <person name="Rogov P."/>
            <person name="Ross K."/>
            <person name="Ryan E."/>
            <person name="Settipalli S."/>
            <person name="Shea T."/>
            <person name="Sherpa N."/>
            <person name="Shi L."/>
            <person name="Shih D."/>
            <person name="Sparrow T."/>
            <person name="Spaulding J."/>
            <person name="Stalker J."/>
            <person name="Stange-Thomann N."/>
            <person name="Stavropoulos S."/>
            <person name="Stone C."/>
            <person name="Strader C."/>
            <person name="Tesfaye S."/>
            <person name="Thomson T."/>
            <person name="Thoulutsang Y."/>
            <person name="Thoulutsang D."/>
            <person name="Topham K."/>
            <person name="Topping I."/>
            <person name="Tsamla T."/>
            <person name="Vassiliev H."/>
            <person name="Vo A."/>
            <person name="Wangchuk T."/>
            <person name="Wangdi T."/>
            <person name="Weiand M."/>
            <person name="Wilkinson J."/>
            <person name="Wilson A."/>
            <person name="Yadav S."/>
            <person name="Young G."/>
            <person name="Yu Q."/>
            <person name="Zembek L."/>
            <person name="Zhong D."/>
            <person name="Zimmer A."/>
            <person name="Zwirko Z."/>
            <person name="Jaffe D.B."/>
            <person name="Alvarez P."/>
            <person name="Brockman W."/>
            <person name="Butler J."/>
            <person name="Chin C."/>
            <person name="Gnerre S."/>
            <person name="Grabherr M."/>
            <person name="Kleber M."/>
            <person name="Mauceli E."/>
            <person name="MacCallum I."/>
        </authorList>
    </citation>
    <scope>NUCLEOTIDE SEQUENCE [LARGE SCALE GENOMIC DNA]</scope>
    <source>
        <strain evidence="11">white501</strain>
    </source>
</reference>
<keyword evidence="8" id="KW-0915">Sodium</keyword>
<feature type="transmembrane region" description="Helical" evidence="9">
    <location>
        <begin position="310"/>
        <end position="330"/>
    </location>
</feature>
<dbReference type="PANTHER" id="PTHR11616:SF240">
    <property type="entry name" value="BLOATED TUBULES, ISOFORM B-RELATED"/>
    <property type="match status" value="1"/>
</dbReference>
<feature type="binding site" evidence="8">
    <location>
        <position position="35"/>
    </location>
    <ligand>
        <name>Na(+)</name>
        <dbReference type="ChEBI" id="CHEBI:29101"/>
        <label>1</label>
    </ligand>
</feature>
<dbReference type="OMA" id="MIYETSY"/>
<dbReference type="SUPFAM" id="SSF161070">
    <property type="entry name" value="SNF-like"/>
    <property type="match status" value="2"/>
</dbReference>
<dbReference type="Pfam" id="PF00209">
    <property type="entry name" value="SNF"/>
    <property type="match status" value="2"/>
</dbReference>
<dbReference type="EMBL" id="CM000361">
    <property type="protein sequence ID" value="EDX04118.1"/>
    <property type="molecule type" value="Genomic_DNA"/>
</dbReference>
<dbReference type="PhylomeDB" id="B4Q5S2"/>
<dbReference type="HOGENOM" id="CLU_006855_9_6_1"/>
<evidence type="ECO:0000256" key="7">
    <source>
        <dbReference type="ARBA" id="ARBA00023136"/>
    </source>
</evidence>
<keyword evidence="8" id="KW-0479">Metal-binding</keyword>
<keyword evidence="4 9" id="KW-0812">Transmembrane</keyword>
<evidence type="ECO:0000313" key="10">
    <source>
        <dbReference type="EMBL" id="EDX04118.1"/>
    </source>
</evidence>
<name>B4Q5S2_DROSI</name>
<dbReference type="InterPro" id="IPR037272">
    <property type="entry name" value="SNS_sf"/>
</dbReference>
<dbReference type="PROSITE" id="PS50267">
    <property type="entry name" value="NA_NEUROTRAN_SYMP_3"/>
    <property type="match status" value="1"/>
</dbReference>
<keyword evidence="6 9" id="KW-1133">Transmembrane helix</keyword>
<sequence>MIYETSYDSGHKPFSPDLKRGKWDKPTDYIFACFGLALKLDIFVASYWFFFDMGIFGMLPYLVYMVIYLVPIMVIHSFMGQFSSSGFISAFRLSPFFKGMGYVSVFLTIAMLIYYSIFAAVPLLFMINSFRPTLPWSCEGFKLWYNESDGRKTTCNMTISEDLKGIEGSFDLQVLTHWTLFLSSATALSSLGWPNLWTFIYYTMLLMAALIVITTQIFTVLQSLFDEFEILRVRKQEVTFGLIGGIAVCSFYFCTNHGITFFAALGLDAIFSHSLLHLLLLLVVLWIYGRERFQRDIEFMLGQPFASWKIFILRFIAPIILILCLVLGIFVCYMEHSYTSPIVLGISIVLVILPMMAIPGYGIYYIYRSTGSFCERFKRTCRPTDWYPVEMEHRQQYEEAVSNTDMTQQLTAVPN</sequence>
<keyword evidence="5" id="KW-0769">Symport</keyword>
<dbReference type="PANTHER" id="PTHR11616">
    <property type="entry name" value="SODIUM/CHLORIDE DEPENDENT TRANSPORTER"/>
    <property type="match status" value="1"/>
</dbReference>
<comment type="similarity">
    <text evidence="2">Belongs to the sodium:neurotransmitter symporter (SNF) (TC 2.A.22) family.</text>
</comment>
<evidence type="ECO:0000256" key="2">
    <source>
        <dbReference type="ARBA" id="ARBA00006459"/>
    </source>
</evidence>
<feature type="transmembrane region" description="Helical" evidence="9">
    <location>
        <begin position="342"/>
        <end position="367"/>
    </location>
</feature>
<evidence type="ECO:0000256" key="9">
    <source>
        <dbReference type="SAM" id="Phobius"/>
    </source>
</evidence>
<proteinExistence type="inferred from homology"/>
<dbReference type="GO" id="GO:0046872">
    <property type="term" value="F:metal ion binding"/>
    <property type="evidence" value="ECO:0007669"/>
    <property type="project" value="UniProtKB-KW"/>
</dbReference>
<dbReference type="Proteomes" id="UP000000304">
    <property type="component" value="Chromosome 2L"/>
</dbReference>
<gene>
    <name evidence="10" type="primary">Dsim\GD22476</name>
    <name evidence="10" type="ORF">Dsim_GD22476</name>
</gene>
<keyword evidence="7 9" id="KW-0472">Membrane</keyword>
<feature type="transmembrane region" description="Helical" evidence="9">
    <location>
        <begin position="199"/>
        <end position="221"/>
    </location>
</feature>
<feature type="binding site" evidence="8">
    <location>
        <position position="37"/>
    </location>
    <ligand>
        <name>Na(+)</name>
        <dbReference type="ChEBI" id="CHEBI:29101"/>
        <label>1</label>
    </ligand>
</feature>
<feature type="transmembrane region" description="Helical" evidence="9">
    <location>
        <begin position="242"/>
        <end position="264"/>
    </location>
</feature>
<dbReference type="PRINTS" id="PR00176">
    <property type="entry name" value="NANEUSMPORT"/>
</dbReference>
<dbReference type="GO" id="GO:0015375">
    <property type="term" value="F:glycine:sodium symporter activity"/>
    <property type="evidence" value="ECO:0007669"/>
    <property type="project" value="TreeGrafter"/>
</dbReference>
<keyword evidence="11" id="KW-1185">Reference proteome</keyword>
<organism evidence="10 11">
    <name type="scientific">Drosophila simulans</name>
    <name type="common">Fruit fly</name>
    <dbReference type="NCBI Taxonomy" id="7240"/>
    <lineage>
        <taxon>Eukaryota</taxon>
        <taxon>Metazoa</taxon>
        <taxon>Ecdysozoa</taxon>
        <taxon>Arthropoda</taxon>
        <taxon>Hexapoda</taxon>
        <taxon>Insecta</taxon>
        <taxon>Pterygota</taxon>
        <taxon>Neoptera</taxon>
        <taxon>Endopterygota</taxon>
        <taxon>Diptera</taxon>
        <taxon>Brachycera</taxon>
        <taxon>Muscomorpha</taxon>
        <taxon>Ephydroidea</taxon>
        <taxon>Drosophilidae</taxon>
        <taxon>Drosophila</taxon>
        <taxon>Sophophora</taxon>
    </lineage>
</organism>
<dbReference type="AlphaFoldDB" id="B4Q5S2"/>
<protein>
    <submittedName>
        <fullName evidence="10">GD22476</fullName>
    </submittedName>
</protein>
<evidence type="ECO:0000256" key="1">
    <source>
        <dbReference type="ARBA" id="ARBA00004141"/>
    </source>
</evidence>
<dbReference type="OrthoDB" id="7966043at2759"/>
<evidence type="ECO:0000256" key="5">
    <source>
        <dbReference type="ARBA" id="ARBA00022847"/>
    </source>
</evidence>
<evidence type="ECO:0000256" key="3">
    <source>
        <dbReference type="ARBA" id="ARBA00022448"/>
    </source>
</evidence>
<feature type="transmembrane region" description="Helical" evidence="9">
    <location>
        <begin position="270"/>
        <end position="289"/>
    </location>
</feature>
<comment type="subcellular location">
    <subcellularLocation>
        <location evidence="1">Membrane</location>
        <topology evidence="1">Multi-pass membrane protein</topology>
    </subcellularLocation>
</comment>
<feature type="transmembrane region" description="Helical" evidence="9">
    <location>
        <begin position="29"/>
        <end position="50"/>
    </location>
</feature>
<feature type="transmembrane region" description="Helical" evidence="9">
    <location>
        <begin position="102"/>
        <end position="127"/>
    </location>
</feature>
<evidence type="ECO:0000256" key="4">
    <source>
        <dbReference type="ARBA" id="ARBA00022692"/>
    </source>
</evidence>
<keyword evidence="3" id="KW-0813">Transport</keyword>
<accession>B4Q5S2</accession>
<dbReference type="InterPro" id="IPR000175">
    <property type="entry name" value="Na/ntran_symport"/>
</dbReference>
<evidence type="ECO:0000256" key="6">
    <source>
        <dbReference type="ARBA" id="ARBA00022989"/>
    </source>
</evidence>
<evidence type="ECO:0000256" key="8">
    <source>
        <dbReference type="PIRSR" id="PIRSR600175-1"/>
    </source>
</evidence>
<feature type="transmembrane region" description="Helical" evidence="9">
    <location>
        <begin position="62"/>
        <end position="82"/>
    </location>
</feature>